<dbReference type="SUPFAM" id="SSF50729">
    <property type="entry name" value="PH domain-like"/>
    <property type="match status" value="1"/>
</dbReference>
<dbReference type="EnsemblMetazoa" id="G24113.3">
    <property type="protein sequence ID" value="G24113.3:cds"/>
    <property type="gene ID" value="G24113"/>
</dbReference>
<evidence type="ECO:0000313" key="2">
    <source>
        <dbReference type="Proteomes" id="UP000005408"/>
    </source>
</evidence>
<dbReference type="AlphaFoldDB" id="A0A8W8KQ28"/>
<proteinExistence type="predicted"/>
<evidence type="ECO:0000313" key="1">
    <source>
        <dbReference type="EnsemblMetazoa" id="G24113.3:cds"/>
    </source>
</evidence>
<organism evidence="1 2">
    <name type="scientific">Magallana gigas</name>
    <name type="common">Pacific oyster</name>
    <name type="synonym">Crassostrea gigas</name>
    <dbReference type="NCBI Taxonomy" id="29159"/>
    <lineage>
        <taxon>Eukaryota</taxon>
        <taxon>Metazoa</taxon>
        <taxon>Spiralia</taxon>
        <taxon>Lophotrochozoa</taxon>
        <taxon>Mollusca</taxon>
        <taxon>Bivalvia</taxon>
        <taxon>Autobranchia</taxon>
        <taxon>Pteriomorphia</taxon>
        <taxon>Ostreida</taxon>
        <taxon>Ostreoidea</taxon>
        <taxon>Ostreidae</taxon>
        <taxon>Magallana</taxon>
    </lineage>
</organism>
<keyword evidence="2" id="KW-1185">Reference proteome</keyword>
<accession>A0A8W8KQ28</accession>
<evidence type="ECO:0008006" key="3">
    <source>
        <dbReference type="Google" id="ProtNLM"/>
    </source>
</evidence>
<dbReference type="Proteomes" id="UP000005408">
    <property type="component" value="Unassembled WGS sequence"/>
</dbReference>
<protein>
    <recommendedName>
        <fullName evidence="3">PH domain-containing protein</fullName>
    </recommendedName>
</protein>
<name>A0A8W8KQ28_MAGGI</name>
<sequence>MYFTGPDVRLQETTENMCCNKTSVVKSGILILLQKSGKKQARIPVSVKVYRNNFEHYAVVQTGHKISTKNMFVNLKHSTVQRGDKDSCDIILTSRHMDGVSLVFQARQSNDVSDWLDCLQSSVPQGQRSPSLSPVIPRAKLMPVLQESIEEE</sequence>
<reference evidence="1" key="1">
    <citation type="submission" date="2022-08" db="UniProtKB">
        <authorList>
            <consortium name="EnsemblMetazoa"/>
        </authorList>
    </citation>
    <scope>IDENTIFICATION</scope>
    <source>
        <strain evidence="1">05x7-T-G4-1.051#20</strain>
    </source>
</reference>